<dbReference type="GO" id="GO:0016787">
    <property type="term" value="F:hydrolase activity"/>
    <property type="evidence" value="ECO:0007669"/>
    <property type="project" value="UniProtKB-KW"/>
</dbReference>
<dbReference type="Proteomes" id="UP000008701">
    <property type="component" value="Chromosome"/>
</dbReference>
<proteinExistence type="inferred from homology"/>
<dbReference type="PANTHER" id="PTHR33653:SF1">
    <property type="entry name" value="RIBONUCLEASE VAPC2"/>
    <property type="match status" value="1"/>
</dbReference>
<dbReference type="SMART" id="SM00670">
    <property type="entry name" value="PINc"/>
    <property type="match status" value="1"/>
</dbReference>
<dbReference type="HOGENOM" id="CLU_118482_0_0_10"/>
<accession>A1BJQ4</accession>
<dbReference type="GO" id="GO:0046872">
    <property type="term" value="F:metal ion binding"/>
    <property type="evidence" value="ECO:0007669"/>
    <property type="project" value="UniProtKB-KW"/>
</dbReference>
<keyword evidence="4" id="KW-0479">Metal-binding</keyword>
<dbReference type="InterPro" id="IPR029060">
    <property type="entry name" value="PIN-like_dom_sf"/>
</dbReference>
<sequence>MSNRYVLDTNAVIYLLNGRLAFQLPEGEFAVSVISKIELLSFSSLSESEEQKIHELLRELEQIPLNDEVSRVTIELRKKNNKLKLPDAVIAATAIINNAILLTNDQIFSGIEELRVQTLDLTPN</sequence>
<evidence type="ECO:0000256" key="7">
    <source>
        <dbReference type="ARBA" id="ARBA00038093"/>
    </source>
</evidence>
<dbReference type="OrthoDB" id="676982at2"/>
<dbReference type="AlphaFoldDB" id="A1BJQ4"/>
<dbReference type="InterPro" id="IPR002716">
    <property type="entry name" value="PIN_dom"/>
</dbReference>
<dbReference type="KEGG" id="cph:Cpha266_2647"/>
<keyword evidence="5" id="KW-0378">Hydrolase</keyword>
<dbReference type="RefSeq" id="WP_015961162.1">
    <property type="nucleotide sequence ID" value="NC_008639.1"/>
</dbReference>
<dbReference type="SUPFAM" id="SSF88723">
    <property type="entry name" value="PIN domain-like"/>
    <property type="match status" value="1"/>
</dbReference>
<evidence type="ECO:0000256" key="6">
    <source>
        <dbReference type="ARBA" id="ARBA00022842"/>
    </source>
</evidence>
<keyword evidence="6" id="KW-0460">Magnesium</keyword>
<evidence type="ECO:0000256" key="3">
    <source>
        <dbReference type="ARBA" id="ARBA00022722"/>
    </source>
</evidence>
<evidence type="ECO:0000256" key="2">
    <source>
        <dbReference type="ARBA" id="ARBA00022649"/>
    </source>
</evidence>
<evidence type="ECO:0000259" key="8">
    <source>
        <dbReference type="SMART" id="SM00670"/>
    </source>
</evidence>
<dbReference type="EMBL" id="CP000492">
    <property type="protein sequence ID" value="ABL66631.1"/>
    <property type="molecule type" value="Genomic_DNA"/>
</dbReference>
<protein>
    <submittedName>
        <fullName evidence="9">PilT protein domain protein</fullName>
    </submittedName>
</protein>
<dbReference type="InterPro" id="IPR050556">
    <property type="entry name" value="Type_II_TA_system_RNase"/>
</dbReference>
<comment type="similarity">
    <text evidence="7">Belongs to the PINc/VapC protein family.</text>
</comment>
<dbReference type="STRING" id="290317.Cpha266_2647"/>
<feature type="domain" description="PIN" evidence="8">
    <location>
        <begin position="3"/>
        <end position="110"/>
    </location>
</feature>
<keyword evidence="10" id="KW-1185">Reference proteome</keyword>
<dbReference type="Gene3D" id="3.40.50.1010">
    <property type="entry name" value="5'-nuclease"/>
    <property type="match status" value="1"/>
</dbReference>
<keyword evidence="3" id="KW-0540">Nuclease</keyword>
<name>A1BJQ4_CHLPD</name>
<reference evidence="9 10" key="1">
    <citation type="submission" date="2006-12" db="EMBL/GenBank/DDBJ databases">
        <title>Complete sequence of Chlorobium phaeobacteroides DSM 266.</title>
        <authorList>
            <consortium name="US DOE Joint Genome Institute"/>
            <person name="Copeland A."/>
            <person name="Lucas S."/>
            <person name="Lapidus A."/>
            <person name="Barry K."/>
            <person name="Detter J.C."/>
            <person name="Glavina del Rio T."/>
            <person name="Hammon N."/>
            <person name="Israni S."/>
            <person name="Pitluck S."/>
            <person name="Goltsman E."/>
            <person name="Schmutz J."/>
            <person name="Larimer F."/>
            <person name="Land M."/>
            <person name="Hauser L."/>
            <person name="Mikhailova N."/>
            <person name="Li T."/>
            <person name="Overmann J."/>
            <person name="Bryant D.A."/>
            <person name="Richardson P."/>
        </authorList>
    </citation>
    <scope>NUCLEOTIDE SEQUENCE [LARGE SCALE GENOMIC DNA]</scope>
    <source>
        <strain evidence="9 10">DSM 266</strain>
    </source>
</reference>
<dbReference type="GO" id="GO:0004518">
    <property type="term" value="F:nuclease activity"/>
    <property type="evidence" value="ECO:0007669"/>
    <property type="project" value="UniProtKB-KW"/>
</dbReference>
<dbReference type="eggNOG" id="COG1487">
    <property type="taxonomic scope" value="Bacteria"/>
</dbReference>
<evidence type="ECO:0000256" key="1">
    <source>
        <dbReference type="ARBA" id="ARBA00001946"/>
    </source>
</evidence>
<evidence type="ECO:0000256" key="5">
    <source>
        <dbReference type="ARBA" id="ARBA00022801"/>
    </source>
</evidence>
<organism evidence="9 10">
    <name type="scientific">Chlorobium phaeobacteroides (strain DSM 266 / SMG 266 / 2430)</name>
    <dbReference type="NCBI Taxonomy" id="290317"/>
    <lineage>
        <taxon>Bacteria</taxon>
        <taxon>Pseudomonadati</taxon>
        <taxon>Chlorobiota</taxon>
        <taxon>Chlorobiia</taxon>
        <taxon>Chlorobiales</taxon>
        <taxon>Chlorobiaceae</taxon>
        <taxon>Chlorobium/Pelodictyon group</taxon>
        <taxon>Chlorobium</taxon>
    </lineage>
</organism>
<dbReference type="PANTHER" id="PTHR33653">
    <property type="entry name" value="RIBONUCLEASE VAPC2"/>
    <property type="match status" value="1"/>
</dbReference>
<keyword evidence="2" id="KW-1277">Toxin-antitoxin system</keyword>
<dbReference type="CDD" id="cd18738">
    <property type="entry name" value="PIN_VapC4-5_FitB-like"/>
    <property type="match status" value="1"/>
</dbReference>
<evidence type="ECO:0000313" key="9">
    <source>
        <dbReference type="EMBL" id="ABL66631.1"/>
    </source>
</evidence>
<evidence type="ECO:0000313" key="10">
    <source>
        <dbReference type="Proteomes" id="UP000008701"/>
    </source>
</evidence>
<comment type="cofactor">
    <cofactor evidence="1">
        <name>Mg(2+)</name>
        <dbReference type="ChEBI" id="CHEBI:18420"/>
    </cofactor>
</comment>
<gene>
    <name evidence="9" type="ordered locus">Cpha266_2647</name>
</gene>
<evidence type="ECO:0000256" key="4">
    <source>
        <dbReference type="ARBA" id="ARBA00022723"/>
    </source>
</evidence>
<dbReference type="Pfam" id="PF01850">
    <property type="entry name" value="PIN"/>
    <property type="match status" value="1"/>
</dbReference>